<dbReference type="GO" id="GO:0032259">
    <property type="term" value="P:methylation"/>
    <property type="evidence" value="ECO:0007669"/>
    <property type="project" value="UniProtKB-KW"/>
</dbReference>
<evidence type="ECO:0000259" key="7">
    <source>
        <dbReference type="Pfam" id="PF17827"/>
    </source>
</evidence>
<evidence type="ECO:0000256" key="2">
    <source>
        <dbReference type="ARBA" id="ARBA00022603"/>
    </source>
</evidence>
<dbReference type="OrthoDB" id="9800643at2"/>
<dbReference type="InterPro" id="IPR040758">
    <property type="entry name" value="PrmC_N"/>
</dbReference>
<dbReference type="PANTHER" id="PTHR18895">
    <property type="entry name" value="HEMK METHYLTRANSFERASE"/>
    <property type="match status" value="1"/>
</dbReference>
<keyword evidence="4" id="KW-0949">S-adenosyl-L-methionine</keyword>
<comment type="catalytic activity">
    <reaction evidence="5">
        <text>L-glutaminyl-[peptide chain release factor] + S-adenosyl-L-methionine = N(5)-methyl-L-glutaminyl-[peptide chain release factor] + S-adenosyl-L-homocysteine + H(+)</text>
        <dbReference type="Rhea" id="RHEA:42896"/>
        <dbReference type="Rhea" id="RHEA-COMP:10271"/>
        <dbReference type="Rhea" id="RHEA-COMP:10272"/>
        <dbReference type="ChEBI" id="CHEBI:15378"/>
        <dbReference type="ChEBI" id="CHEBI:30011"/>
        <dbReference type="ChEBI" id="CHEBI:57856"/>
        <dbReference type="ChEBI" id="CHEBI:59789"/>
        <dbReference type="ChEBI" id="CHEBI:61891"/>
        <dbReference type="EC" id="2.1.1.297"/>
    </reaction>
</comment>
<name>A0A5Q2QF61_9GAMM</name>
<dbReference type="SUPFAM" id="SSF53335">
    <property type="entry name" value="S-adenosyl-L-methionine-dependent methyltransferases"/>
    <property type="match status" value="1"/>
</dbReference>
<organism evidence="8 9">
    <name type="scientific">Litorivicinus lipolyticus</name>
    <dbReference type="NCBI Taxonomy" id="418701"/>
    <lineage>
        <taxon>Bacteria</taxon>
        <taxon>Pseudomonadati</taxon>
        <taxon>Pseudomonadota</taxon>
        <taxon>Gammaproteobacteria</taxon>
        <taxon>Oceanospirillales</taxon>
        <taxon>Litorivicinaceae</taxon>
        <taxon>Litorivicinus</taxon>
    </lineage>
</organism>
<evidence type="ECO:0000313" key="9">
    <source>
        <dbReference type="Proteomes" id="UP000388235"/>
    </source>
</evidence>
<feature type="domain" description="Methyltransferase small" evidence="6">
    <location>
        <begin position="103"/>
        <end position="178"/>
    </location>
</feature>
<dbReference type="PANTHER" id="PTHR18895:SF74">
    <property type="entry name" value="MTRF1L RELEASE FACTOR GLUTAMINE METHYLTRANSFERASE"/>
    <property type="match status" value="1"/>
</dbReference>
<reference evidence="8 9" key="1">
    <citation type="submission" date="2019-11" db="EMBL/GenBank/DDBJ databases">
        <authorList>
            <person name="Khan S.A."/>
            <person name="Jeon C.O."/>
            <person name="Chun B.H."/>
        </authorList>
    </citation>
    <scope>NUCLEOTIDE SEQUENCE [LARGE SCALE GENOMIC DNA]</scope>
    <source>
        <strain evidence="8 9">IMCC 1097</strain>
    </source>
</reference>
<proteinExistence type="predicted"/>
<accession>A0A5Q2QF61</accession>
<feature type="domain" description="Release factor glutamine methyltransferase N-terminal" evidence="7">
    <location>
        <begin position="5"/>
        <end position="70"/>
    </location>
</feature>
<dbReference type="InterPro" id="IPR002052">
    <property type="entry name" value="DNA_methylase_N6_adenine_CS"/>
</dbReference>
<dbReference type="Proteomes" id="UP000388235">
    <property type="component" value="Chromosome"/>
</dbReference>
<dbReference type="EC" id="2.1.1.297" evidence="1"/>
<dbReference type="InterPro" id="IPR029063">
    <property type="entry name" value="SAM-dependent_MTases_sf"/>
</dbReference>
<evidence type="ECO:0000313" key="8">
    <source>
        <dbReference type="EMBL" id="QGG81001.1"/>
    </source>
</evidence>
<dbReference type="AlphaFoldDB" id="A0A5Q2QF61"/>
<dbReference type="Gene3D" id="3.40.50.150">
    <property type="entry name" value="Vaccinia Virus protein VP39"/>
    <property type="match status" value="1"/>
</dbReference>
<dbReference type="EMBL" id="CP045871">
    <property type="protein sequence ID" value="QGG81001.1"/>
    <property type="molecule type" value="Genomic_DNA"/>
</dbReference>
<evidence type="ECO:0000256" key="3">
    <source>
        <dbReference type="ARBA" id="ARBA00022679"/>
    </source>
</evidence>
<dbReference type="Pfam" id="PF05175">
    <property type="entry name" value="MTS"/>
    <property type="match status" value="1"/>
</dbReference>
<dbReference type="GO" id="GO:0003676">
    <property type="term" value="F:nucleic acid binding"/>
    <property type="evidence" value="ECO:0007669"/>
    <property type="project" value="InterPro"/>
</dbReference>
<dbReference type="InterPro" id="IPR004556">
    <property type="entry name" value="HemK-like"/>
</dbReference>
<keyword evidence="2 8" id="KW-0489">Methyltransferase</keyword>
<evidence type="ECO:0000256" key="4">
    <source>
        <dbReference type="ARBA" id="ARBA00022691"/>
    </source>
</evidence>
<dbReference type="Gene3D" id="1.10.8.10">
    <property type="entry name" value="DNA helicase RuvA subunit, C-terminal domain"/>
    <property type="match status" value="1"/>
</dbReference>
<dbReference type="CDD" id="cd02440">
    <property type="entry name" value="AdoMet_MTases"/>
    <property type="match status" value="1"/>
</dbReference>
<protein>
    <recommendedName>
        <fullName evidence="1">peptide chain release factor N(5)-glutamine methyltransferase</fullName>
        <ecNumber evidence="1">2.1.1.297</ecNumber>
    </recommendedName>
</protein>
<dbReference type="KEGG" id="llp:GH975_10645"/>
<dbReference type="Pfam" id="PF17827">
    <property type="entry name" value="PrmC_N"/>
    <property type="match status" value="1"/>
</dbReference>
<evidence type="ECO:0000259" key="6">
    <source>
        <dbReference type="Pfam" id="PF05175"/>
    </source>
</evidence>
<dbReference type="NCBIfam" id="TIGR00536">
    <property type="entry name" value="hemK_fam"/>
    <property type="match status" value="1"/>
</dbReference>
<sequence length="264" mass="27506">MTLGQALATAQSALSGLADPRMEARWLVMAVAGVDQVSLMIHPERELSQAAFEAALARRVAGESLAVISGRADFLDATFAVGPGVLVPRPDSETFAQITLGPGPILDLGTGSGALATVLKQQHPDTMVLALERSCQALSYARRNLGGRGVSLVRGSWLDAIAPNCIGTLVANPPYIDAGEPELRGDGVCFEPLEALVAADRGMADLQAIIAAAPARLLSGGWIWLEHGYQQADSVADALSAAGFGRVRHLTDVGGHRRITGGQL</sequence>
<gene>
    <name evidence="8" type="ORF">GH975_10645</name>
</gene>
<dbReference type="InterPro" id="IPR007848">
    <property type="entry name" value="Small_mtfrase_dom"/>
</dbReference>
<dbReference type="GO" id="GO:0102559">
    <property type="term" value="F:peptide chain release factor N(5)-glutamine methyltransferase activity"/>
    <property type="evidence" value="ECO:0007669"/>
    <property type="project" value="UniProtKB-EC"/>
</dbReference>
<keyword evidence="9" id="KW-1185">Reference proteome</keyword>
<dbReference type="PROSITE" id="PS00092">
    <property type="entry name" value="N6_MTASE"/>
    <property type="match status" value="1"/>
</dbReference>
<dbReference type="InterPro" id="IPR050320">
    <property type="entry name" value="N5-glutamine_MTase"/>
</dbReference>
<evidence type="ECO:0000256" key="1">
    <source>
        <dbReference type="ARBA" id="ARBA00012771"/>
    </source>
</evidence>
<evidence type="ECO:0000256" key="5">
    <source>
        <dbReference type="ARBA" id="ARBA00048391"/>
    </source>
</evidence>
<dbReference type="RefSeq" id="WP_153714504.1">
    <property type="nucleotide sequence ID" value="NZ_CP045871.1"/>
</dbReference>
<keyword evidence="3 8" id="KW-0808">Transferase</keyword>